<dbReference type="OrthoDB" id="8665797at2759"/>
<dbReference type="AlphaFoldDB" id="A0A8C9V0L8"/>
<reference evidence="1" key="2">
    <citation type="submission" date="2025-08" db="UniProtKB">
        <authorList>
            <consortium name="Ensembl"/>
        </authorList>
    </citation>
    <scope>IDENTIFICATION</scope>
</reference>
<keyword evidence="2" id="KW-1185">Reference proteome</keyword>
<accession>A0A8C9V0L8</accession>
<name>A0A8C9V0L8_SCLFO</name>
<reference evidence="1" key="3">
    <citation type="submission" date="2025-09" db="UniProtKB">
        <authorList>
            <consortium name="Ensembl"/>
        </authorList>
    </citation>
    <scope>IDENTIFICATION</scope>
</reference>
<protein>
    <submittedName>
        <fullName evidence="1">Uncharacterized protein</fullName>
    </submittedName>
</protein>
<sequence length="113" mass="12942">FIFKFLLNKEQGLLTCFILLQTRTVQSTTERTNGFILPRLALLLGMMRIGMSSYSTHQLMLHHKSSSRMGNKEPVSSRVHDITTLLVLTFDLHLNDQCTDIQDRITMSMSRGI</sequence>
<evidence type="ECO:0000313" key="1">
    <source>
        <dbReference type="Ensembl" id="ENSSFOP00015012255.2"/>
    </source>
</evidence>
<dbReference type="Ensembl" id="ENSSFOT00015012410.2">
    <property type="protein sequence ID" value="ENSSFOP00015012255.2"/>
    <property type="gene ID" value="ENSSFOG00015007925.2"/>
</dbReference>
<evidence type="ECO:0000313" key="2">
    <source>
        <dbReference type="Proteomes" id="UP000694397"/>
    </source>
</evidence>
<organism evidence="1 2">
    <name type="scientific">Scleropages formosus</name>
    <name type="common">Asian bonytongue</name>
    <name type="synonym">Osteoglossum formosum</name>
    <dbReference type="NCBI Taxonomy" id="113540"/>
    <lineage>
        <taxon>Eukaryota</taxon>
        <taxon>Metazoa</taxon>
        <taxon>Chordata</taxon>
        <taxon>Craniata</taxon>
        <taxon>Vertebrata</taxon>
        <taxon>Euteleostomi</taxon>
        <taxon>Actinopterygii</taxon>
        <taxon>Neopterygii</taxon>
        <taxon>Teleostei</taxon>
        <taxon>Osteoglossocephala</taxon>
        <taxon>Osteoglossomorpha</taxon>
        <taxon>Osteoglossiformes</taxon>
        <taxon>Osteoglossidae</taxon>
        <taxon>Scleropages</taxon>
    </lineage>
</organism>
<reference evidence="1 2" key="1">
    <citation type="submission" date="2019-04" db="EMBL/GenBank/DDBJ databases">
        <authorList>
            <consortium name="Wellcome Sanger Institute Data Sharing"/>
        </authorList>
    </citation>
    <scope>NUCLEOTIDE SEQUENCE [LARGE SCALE GENOMIC DNA]</scope>
</reference>
<dbReference type="Proteomes" id="UP000694397">
    <property type="component" value="Chromosome 15"/>
</dbReference>
<proteinExistence type="predicted"/>